<evidence type="ECO:0000256" key="9">
    <source>
        <dbReference type="SAM" id="MobiDB-lite"/>
    </source>
</evidence>
<comment type="caution">
    <text evidence="10">The sequence shown here is derived from an EMBL/GenBank/DDBJ whole genome shotgun (WGS) entry which is preliminary data.</text>
</comment>
<keyword evidence="5" id="KW-0678">Repressor</keyword>
<name>A0A9P8LG28_9PEZI</name>
<sequence>MACTPTKSIRRVLQDVAVNVSGTPSKLCSGSSTMNGNKAVFSIEERENEGRLRGPFAGRKRTIDEVDGAVSEADIARPALDERVSTRSHNMLICGETANATDNSDSIASEATVVVETRESLPESPNTSATEVRTRSTPIQRSTLDLLAAPKLHISTPESRATAKKACQIRALDSRGNHTDYVQHAEMLRLRLKLAMYKVRTNQIYVPISELRLPPCELANSPRKLDNLATSPAPKTLPLQQTRPRPNQKLLPAPILIPTSYSARRIIEPYMPSSPPCSALNSDMDPPGIEGGLEEDIASPAAITERELLHPPMQLSSPPGSEKRIANAGRVYDAESGLTSSVAKGRAANGLLELMQS</sequence>
<dbReference type="EMBL" id="JAGHQM010000170">
    <property type="protein sequence ID" value="KAH0564847.1"/>
    <property type="molecule type" value="Genomic_DNA"/>
</dbReference>
<keyword evidence="7" id="KW-0804">Transcription</keyword>
<reference evidence="10" key="1">
    <citation type="submission" date="2021-03" db="EMBL/GenBank/DDBJ databases">
        <title>Comparative genomics and phylogenomic investigation of the class Geoglossomycetes provide insights into ecological specialization and systematics.</title>
        <authorList>
            <person name="Melie T."/>
            <person name="Pirro S."/>
            <person name="Miller A.N."/>
            <person name="Quandt A."/>
        </authorList>
    </citation>
    <scope>NUCLEOTIDE SEQUENCE</scope>
    <source>
        <strain evidence="10">CAQ_001_2017</strain>
    </source>
</reference>
<dbReference type="Pfam" id="PF08528">
    <property type="entry name" value="Whi5"/>
    <property type="match status" value="1"/>
</dbReference>
<comment type="similarity">
    <text evidence="3">Belongs to the WHI5/NRM1 family.</text>
</comment>
<comment type="subcellular location">
    <subcellularLocation>
        <location evidence="2">Cytoplasm</location>
    </subcellularLocation>
    <subcellularLocation>
        <location evidence="1">Nucleus</location>
    </subcellularLocation>
</comment>
<proteinExistence type="inferred from homology"/>
<evidence type="ECO:0000256" key="1">
    <source>
        <dbReference type="ARBA" id="ARBA00004123"/>
    </source>
</evidence>
<feature type="region of interest" description="Disordered" evidence="9">
    <location>
        <begin position="225"/>
        <end position="250"/>
    </location>
</feature>
<dbReference type="AlphaFoldDB" id="A0A9P8LG28"/>
<dbReference type="GO" id="GO:0005737">
    <property type="term" value="C:cytoplasm"/>
    <property type="evidence" value="ECO:0007669"/>
    <property type="project" value="UniProtKB-SubCell"/>
</dbReference>
<protein>
    <submittedName>
        <fullName evidence="10">Uncharacterized protein</fullName>
    </submittedName>
</protein>
<organism evidence="10 11">
    <name type="scientific">Trichoglossum hirsutum</name>
    <dbReference type="NCBI Taxonomy" id="265104"/>
    <lineage>
        <taxon>Eukaryota</taxon>
        <taxon>Fungi</taxon>
        <taxon>Dikarya</taxon>
        <taxon>Ascomycota</taxon>
        <taxon>Pezizomycotina</taxon>
        <taxon>Geoglossomycetes</taxon>
        <taxon>Geoglossales</taxon>
        <taxon>Geoglossaceae</taxon>
        <taxon>Trichoglossum</taxon>
    </lineage>
</organism>
<evidence type="ECO:0000256" key="5">
    <source>
        <dbReference type="ARBA" id="ARBA00022491"/>
    </source>
</evidence>
<evidence type="ECO:0000313" key="11">
    <source>
        <dbReference type="Proteomes" id="UP000750711"/>
    </source>
</evidence>
<evidence type="ECO:0000256" key="2">
    <source>
        <dbReference type="ARBA" id="ARBA00004496"/>
    </source>
</evidence>
<feature type="compositionally biased region" description="Polar residues" evidence="9">
    <location>
        <begin position="123"/>
        <end position="137"/>
    </location>
</feature>
<evidence type="ECO:0000256" key="6">
    <source>
        <dbReference type="ARBA" id="ARBA00023015"/>
    </source>
</evidence>
<keyword evidence="11" id="KW-1185">Reference proteome</keyword>
<dbReference type="Proteomes" id="UP000750711">
    <property type="component" value="Unassembled WGS sequence"/>
</dbReference>
<evidence type="ECO:0000256" key="7">
    <source>
        <dbReference type="ARBA" id="ARBA00023163"/>
    </source>
</evidence>
<keyword evidence="6" id="KW-0805">Transcription regulation</keyword>
<evidence type="ECO:0000256" key="3">
    <source>
        <dbReference type="ARBA" id="ARBA00006922"/>
    </source>
</evidence>
<evidence type="ECO:0000256" key="8">
    <source>
        <dbReference type="ARBA" id="ARBA00023242"/>
    </source>
</evidence>
<gene>
    <name evidence="10" type="ORF">GP486_001769</name>
</gene>
<evidence type="ECO:0000256" key="4">
    <source>
        <dbReference type="ARBA" id="ARBA00022490"/>
    </source>
</evidence>
<accession>A0A9P8LG28</accession>
<keyword evidence="8" id="KW-0539">Nucleus</keyword>
<keyword evidence="4" id="KW-0963">Cytoplasm</keyword>
<dbReference type="InterPro" id="IPR013734">
    <property type="entry name" value="TF_Nrm1/Whi5"/>
</dbReference>
<feature type="region of interest" description="Disordered" evidence="9">
    <location>
        <begin position="116"/>
        <end position="137"/>
    </location>
</feature>
<dbReference type="GO" id="GO:0005634">
    <property type="term" value="C:nucleus"/>
    <property type="evidence" value="ECO:0007669"/>
    <property type="project" value="UniProtKB-SubCell"/>
</dbReference>
<evidence type="ECO:0000313" key="10">
    <source>
        <dbReference type="EMBL" id="KAH0564847.1"/>
    </source>
</evidence>